<dbReference type="PANTHER" id="PTHR31480">
    <property type="entry name" value="BIFUNCTIONAL LYCOPENE CYCLASE/PHYTOENE SYNTHASE"/>
    <property type="match status" value="1"/>
</dbReference>
<evidence type="ECO:0000256" key="3">
    <source>
        <dbReference type="ARBA" id="ARBA00022746"/>
    </source>
</evidence>
<keyword evidence="5" id="KW-1185">Reference proteome</keyword>
<dbReference type="Proteomes" id="UP000267251">
    <property type="component" value="Unassembled WGS sequence"/>
</dbReference>
<proteinExistence type="predicted"/>
<dbReference type="EC" id="2.5.1.32" evidence="2"/>
<feature type="non-terminal residue" evidence="4">
    <location>
        <position position="246"/>
    </location>
</feature>
<dbReference type="AlphaFoldDB" id="A0A4P9Y0W4"/>
<dbReference type="Gene3D" id="1.10.600.10">
    <property type="entry name" value="Farnesyl Diphosphate Synthase"/>
    <property type="match status" value="1"/>
</dbReference>
<evidence type="ECO:0000256" key="2">
    <source>
        <dbReference type="ARBA" id="ARBA00012396"/>
    </source>
</evidence>
<dbReference type="EMBL" id="KZ988350">
    <property type="protein sequence ID" value="RKP12388.1"/>
    <property type="molecule type" value="Genomic_DNA"/>
</dbReference>
<gene>
    <name evidence="4" type="ORF">BJ684DRAFT_4118</name>
</gene>
<evidence type="ECO:0000256" key="1">
    <source>
        <dbReference type="ARBA" id="ARBA00001805"/>
    </source>
</evidence>
<dbReference type="SUPFAM" id="SSF48576">
    <property type="entry name" value="Terpenoid synthases"/>
    <property type="match status" value="1"/>
</dbReference>
<reference evidence="5" key="1">
    <citation type="journal article" date="2018" name="Nat. Microbiol.">
        <title>Leveraging single-cell genomics to expand the fungal tree of life.</title>
        <authorList>
            <person name="Ahrendt S.R."/>
            <person name="Quandt C.A."/>
            <person name="Ciobanu D."/>
            <person name="Clum A."/>
            <person name="Salamov A."/>
            <person name="Andreopoulos B."/>
            <person name="Cheng J.F."/>
            <person name="Woyke T."/>
            <person name="Pelin A."/>
            <person name="Henrissat B."/>
            <person name="Reynolds N.K."/>
            <person name="Benny G.L."/>
            <person name="Smith M.E."/>
            <person name="James T.Y."/>
            <person name="Grigoriev I.V."/>
        </authorList>
    </citation>
    <scope>NUCLEOTIDE SEQUENCE [LARGE SCALE GENOMIC DNA]</scope>
</reference>
<dbReference type="InterPro" id="IPR002060">
    <property type="entry name" value="Squ/phyt_synthse"/>
</dbReference>
<feature type="non-terminal residue" evidence="4">
    <location>
        <position position="1"/>
    </location>
</feature>
<evidence type="ECO:0000313" key="4">
    <source>
        <dbReference type="EMBL" id="RKP12388.1"/>
    </source>
</evidence>
<dbReference type="Pfam" id="PF00494">
    <property type="entry name" value="SQS_PSY"/>
    <property type="match status" value="1"/>
</dbReference>
<organism evidence="4 5">
    <name type="scientific">Piptocephalis cylindrospora</name>
    <dbReference type="NCBI Taxonomy" id="1907219"/>
    <lineage>
        <taxon>Eukaryota</taxon>
        <taxon>Fungi</taxon>
        <taxon>Fungi incertae sedis</taxon>
        <taxon>Zoopagomycota</taxon>
        <taxon>Zoopagomycotina</taxon>
        <taxon>Zoopagomycetes</taxon>
        <taxon>Zoopagales</taxon>
        <taxon>Piptocephalidaceae</taxon>
        <taxon>Piptocephalis</taxon>
    </lineage>
</organism>
<dbReference type="InterPro" id="IPR008949">
    <property type="entry name" value="Isoprenoid_synthase_dom_sf"/>
</dbReference>
<protein>
    <recommendedName>
        <fullName evidence="2">15-cis-phytoene synthase</fullName>
        <ecNumber evidence="2">2.5.1.32</ecNumber>
    </recommendedName>
</protein>
<name>A0A4P9Y0W4_9FUNG</name>
<comment type="catalytic activity">
    <reaction evidence="1">
        <text>2 (2E,6E,10E)-geranylgeranyl diphosphate = 15-cis-phytoene + 2 diphosphate</text>
        <dbReference type="Rhea" id="RHEA:34475"/>
        <dbReference type="ChEBI" id="CHEBI:27787"/>
        <dbReference type="ChEBI" id="CHEBI:33019"/>
        <dbReference type="ChEBI" id="CHEBI:58756"/>
        <dbReference type="EC" id="2.5.1.32"/>
    </reaction>
</comment>
<sequence length="246" mass="27131">REKDYEGYVGSHFFPTAVRPGILALRALNVELATIPDMARETSIARMRYQFWRDTLSKALEGKAVQHPVAIALTESLNKSKLSTSWLMRLVQAREDDLEGQTLYTLADLDKWAEANHSTLLYLQLEMLGIRDVHADHAASHLGKATGIVATLRGVGFHAQRRRSYIPAEVAAKAGLSTEMLFRKGPEASGMTDAIHTVASSAHAHLHSAISLQAKAAKHALPVLMGAVPVSRYLDRLLKVQFDPFQ</sequence>
<accession>A0A4P9Y0W4</accession>
<evidence type="ECO:0000313" key="5">
    <source>
        <dbReference type="Proteomes" id="UP000267251"/>
    </source>
</evidence>
<dbReference type="GO" id="GO:0016117">
    <property type="term" value="P:carotenoid biosynthetic process"/>
    <property type="evidence" value="ECO:0007669"/>
    <property type="project" value="UniProtKB-KW"/>
</dbReference>
<dbReference type="OrthoDB" id="270318at2759"/>
<keyword evidence="3" id="KW-0125">Carotenoid biosynthesis</keyword>